<dbReference type="InterPro" id="IPR011009">
    <property type="entry name" value="Kinase-like_dom_sf"/>
</dbReference>
<keyword evidence="2" id="KW-0723">Serine/threonine-protein kinase</keyword>
<dbReference type="EMBL" id="GECZ01026735">
    <property type="protein sequence ID" value="JAS43034.1"/>
    <property type="molecule type" value="Transcribed_RNA"/>
</dbReference>
<protein>
    <recommendedName>
        <fullName evidence="7">Protein kinase domain-containing protein</fullName>
    </recommendedName>
</protein>
<dbReference type="GO" id="GO:0005524">
    <property type="term" value="F:ATP binding"/>
    <property type="evidence" value="ECO:0007669"/>
    <property type="project" value="UniProtKB-KW"/>
</dbReference>
<dbReference type="PANTHER" id="PTHR24349">
    <property type="entry name" value="SERINE/THREONINE-PROTEIN KINASE"/>
    <property type="match status" value="1"/>
</dbReference>
<dbReference type="SUPFAM" id="SSF56112">
    <property type="entry name" value="Protein kinase-like (PK-like)"/>
    <property type="match status" value="1"/>
</dbReference>
<organism evidence="8">
    <name type="scientific">Cuerna arida</name>
    <dbReference type="NCBI Taxonomy" id="1464854"/>
    <lineage>
        <taxon>Eukaryota</taxon>
        <taxon>Metazoa</taxon>
        <taxon>Ecdysozoa</taxon>
        <taxon>Arthropoda</taxon>
        <taxon>Hexapoda</taxon>
        <taxon>Insecta</taxon>
        <taxon>Pterygota</taxon>
        <taxon>Neoptera</taxon>
        <taxon>Paraneoptera</taxon>
        <taxon>Hemiptera</taxon>
        <taxon>Auchenorrhyncha</taxon>
        <taxon>Membracoidea</taxon>
        <taxon>Cicadellidae</taxon>
        <taxon>Cicadellinae</taxon>
        <taxon>Proconiini</taxon>
        <taxon>Cuerna</taxon>
    </lineage>
</organism>
<keyword evidence="6" id="KW-0067">ATP-binding</keyword>
<keyword evidence="4" id="KW-0547">Nucleotide-binding</keyword>
<dbReference type="AlphaFoldDB" id="A0A1B6EYQ6"/>
<keyword evidence="5" id="KW-0418">Kinase</keyword>
<dbReference type="InterPro" id="IPR050205">
    <property type="entry name" value="CDPK_Ser/Thr_kinases"/>
</dbReference>
<dbReference type="PROSITE" id="PS50011">
    <property type="entry name" value="PROTEIN_KINASE_DOM"/>
    <property type="match status" value="1"/>
</dbReference>
<dbReference type="GO" id="GO:0004674">
    <property type="term" value="F:protein serine/threonine kinase activity"/>
    <property type="evidence" value="ECO:0007669"/>
    <property type="project" value="UniProtKB-KW"/>
</dbReference>
<dbReference type="InterPro" id="IPR000719">
    <property type="entry name" value="Prot_kinase_dom"/>
</dbReference>
<dbReference type="Gene3D" id="1.10.510.10">
    <property type="entry name" value="Transferase(Phosphotransferase) domain 1"/>
    <property type="match status" value="1"/>
</dbReference>
<accession>A0A1B6EYQ6</accession>
<evidence type="ECO:0000259" key="7">
    <source>
        <dbReference type="PROSITE" id="PS50011"/>
    </source>
</evidence>
<evidence type="ECO:0000256" key="4">
    <source>
        <dbReference type="ARBA" id="ARBA00022741"/>
    </source>
</evidence>
<feature type="domain" description="Protein kinase" evidence="7">
    <location>
        <begin position="1"/>
        <end position="58"/>
    </location>
</feature>
<comment type="similarity">
    <text evidence="1">Belongs to the protein kinase superfamily. CAMK Ser/Thr protein kinase family.</text>
</comment>
<sequence>MLCGSEPTLEELTAQVDRECEGLWSDVSASARHLITKMLQENPSRRLTAEEALRHPWVCGSTVATRHMLDAQERLRTFNARRKLRATTHAIIATQRAMSIVKPLRNCQAIR</sequence>
<reference evidence="8" key="1">
    <citation type="submission" date="2015-11" db="EMBL/GenBank/DDBJ databases">
        <title>De novo transcriptome assembly of four potential Pierce s Disease insect vectors from Arizona vineyards.</title>
        <authorList>
            <person name="Tassone E.E."/>
        </authorList>
    </citation>
    <scope>NUCLEOTIDE SEQUENCE</scope>
</reference>
<keyword evidence="3" id="KW-0808">Transferase</keyword>
<name>A0A1B6EYQ6_9HEMI</name>
<proteinExistence type="inferred from homology"/>
<evidence type="ECO:0000256" key="2">
    <source>
        <dbReference type="ARBA" id="ARBA00022527"/>
    </source>
</evidence>
<evidence type="ECO:0000256" key="6">
    <source>
        <dbReference type="ARBA" id="ARBA00022840"/>
    </source>
</evidence>
<evidence type="ECO:0000313" key="8">
    <source>
        <dbReference type="EMBL" id="JAS43034.1"/>
    </source>
</evidence>
<gene>
    <name evidence="8" type="ORF">g.9634</name>
</gene>
<evidence type="ECO:0000256" key="1">
    <source>
        <dbReference type="ARBA" id="ARBA00006692"/>
    </source>
</evidence>
<evidence type="ECO:0000256" key="3">
    <source>
        <dbReference type="ARBA" id="ARBA00022679"/>
    </source>
</evidence>
<evidence type="ECO:0000256" key="5">
    <source>
        <dbReference type="ARBA" id="ARBA00022777"/>
    </source>
</evidence>